<dbReference type="Pfam" id="PF20628">
    <property type="entry name" value="Dyp_perox_C"/>
    <property type="match status" value="1"/>
</dbReference>
<keyword evidence="5 10" id="KW-0732">Signal</keyword>
<dbReference type="EMBL" id="CP007790">
    <property type="protein sequence ID" value="AJK69011.1"/>
    <property type="molecule type" value="Genomic_DNA"/>
</dbReference>
<sequence>MTVMSPLSRRGFLTGLSVTAGGAALAGCARAAEPPPNGMAQGSDGGQAGVETRLQDAIVAFDGEHQAGIATPAQANLNLIGFTLSDGVDRAGVTRLMRSWTEDSRRLCTGEVPLGSLEPELVAAPANLTVTCGFGPSVFDAAGLEGQRPDWLKPLPEYNLDQLDPKWGQTDLVLQVCSDDPLMLSHATRHLVRSGADYARVQWMQQGFLNADGARAESETPRNLFGQVDGTVNPREGEAFDEQVWIKDDGPAWMQGSTSMVLRRINMNMDTWEMLDRKSREESMGRRLDNGAPLTGEKEFDTPDYEATDKYGLPVIDRQSHMFRAKAPDDHPEQKFLRRPYNYDIAPEPGSEQLSNSGLVFLAFQKDPVRQYDPVQRRLDEADRLNEWITHIGSAVYWVPPGTSADGRGRDAFWAQSLLEDA</sequence>
<comment type="similarity">
    <text evidence="8">Belongs to the DyP-type peroxidase family.</text>
</comment>
<reference evidence="13 14" key="1">
    <citation type="submission" date="2014-05" db="EMBL/GenBank/DDBJ databases">
        <title>Complete genome sequence of Corynebacterium marinum DSM 44953.</title>
        <authorList>
            <person name="Schaffert L."/>
            <person name="Albersmeier A."/>
            <person name="Kalinowski J."/>
            <person name="Ruckert C."/>
        </authorList>
    </citation>
    <scope>NUCLEOTIDE SEQUENCE [LARGE SCALE GENOMIC DNA]</scope>
    <source>
        <strain evidence="13 14">DSM 44953</strain>
    </source>
</reference>
<evidence type="ECO:0000256" key="4">
    <source>
        <dbReference type="ARBA" id="ARBA00022723"/>
    </source>
</evidence>
<dbReference type="InterPro" id="IPR006311">
    <property type="entry name" value="TAT_signal"/>
</dbReference>
<evidence type="ECO:0000256" key="5">
    <source>
        <dbReference type="ARBA" id="ARBA00022729"/>
    </source>
</evidence>
<protein>
    <submittedName>
        <fullName evidence="13">Iron-dependent peroxidase</fullName>
    </submittedName>
</protein>
<dbReference type="GO" id="GO:0004601">
    <property type="term" value="F:peroxidase activity"/>
    <property type="evidence" value="ECO:0007669"/>
    <property type="project" value="UniProtKB-KW"/>
</dbReference>
<name>A0A0B6TW92_9CORY</name>
<dbReference type="GO" id="GO:0046872">
    <property type="term" value="F:metal ion binding"/>
    <property type="evidence" value="ECO:0007669"/>
    <property type="project" value="UniProtKB-KW"/>
</dbReference>
<evidence type="ECO:0000259" key="12">
    <source>
        <dbReference type="Pfam" id="PF20628"/>
    </source>
</evidence>
<dbReference type="KEGG" id="cmq:B840_07030"/>
<feature type="signal peptide" evidence="10">
    <location>
        <begin position="1"/>
        <end position="31"/>
    </location>
</feature>
<keyword evidence="4" id="KW-0479">Metal-binding</keyword>
<proteinExistence type="inferred from homology"/>
<feature type="chain" id="PRO_5002110049" evidence="10">
    <location>
        <begin position="32"/>
        <end position="422"/>
    </location>
</feature>
<evidence type="ECO:0000256" key="2">
    <source>
        <dbReference type="ARBA" id="ARBA00022559"/>
    </source>
</evidence>
<dbReference type="InterPro" id="IPR006314">
    <property type="entry name" value="Dyp_peroxidase"/>
</dbReference>
<dbReference type="Pfam" id="PF04261">
    <property type="entry name" value="Dyp_perox_N"/>
    <property type="match status" value="1"/>
</dbReference>
<feature type="region of interest" description="Disordered" evidence="9">
    <location>
        <begin position="278"/>
        <end position="305"/>
    </location>
</feature>
<feature type="domain" description="Dyp-type peroxidase N-terminal" evidence="11">
    <location>
        <begin position="66"/>
        <end position="208"/>
    </location>
</feature>
<evidence type="ECO:0000313" key="14">
    <source>
        <dbReference type="Proteomes" id="UP000031928"/>
    </source>
</evidence>
<accession>A0A0B6TW92</accession>
<keyword evidence="7" id="KW-0408">Iron</keyword>
<dbReference type="PANTHER" id="PTHR30521:SF4">
    <property type="entry name" value="DEFERROCHELATASE"/>
    <property type="match status" value="1"/>
</dbReference>
<keyword evidence="2 13" id="KW-0575">Peroxidase</keyword>
<evidence type="ECO:0000256" key="1">
    <source>
        <dbReference type="ARBA" id="ARBA00001970"/>
    </source>
</evidence>
<dbReference type="GO" id="GO:0020037">
    <property type="term" value="F:heme binding"/>
    <property type="evidence" value="ECO:0007669"/>
    <property type="project" value="InterPro"/>
</dbReference>
<keyword evidence="6" id="KW-0560">Oxidoreductase</keyword>
<dbReference type="InterPro" id="IPR048327">
    <property type="entry name" value="Dyp_perox_N"/>
</dbReference>
<evidence type="ECO:0000256" key="8">
    <source>
        <dbReference type="ARBA" id="ARBA00025737"/>
    </source>
</evidence>
<dbReference type="InterPro" id="IPR011008">
    <property type="entry name" value="Dimeric_a/b-barrel"/>
</dbReference>
<dbReference type="AlphaFoldDB" id="A0A0B6TW92"/>
<evidence type="ECO:0000256" key="3">
    <source>
        <dbReference type="ARBA" id="ARBA00022617"/>
    </source>
</evidence>
<keyword evidence="14" id="KW-1185">Reference proteome</keyword>
<keyword evidence="3" id="KW-0349">Heme</keyword>
<dbReference type="STRING" id="1224162.B840_07030"/>
<dbReference type="NCBIfam" id="TIGR01413">
    <property type="entry name" value="Dyp_perox_fam"/>
    <property type="match status" value="1"/>
</dbReference>
<comment type="cofactor">
    <cofactor evidence="1">
        <name>heme b</name>
        <dbReference type="ChEBI" id="CHEBI:60344"/>
    </cofactor>
</comment>
<dbReference type="PANTHER" id="PTHR30521">
    <property type="entry name" value="DEFERROCHELATASE/PEROXIDASE"/>
    <property type="match status" value="1"/>
</dbReference>
<dbReference type="Proteomes" id="UP000031928">
    <property type="component" value="Chromosome"/>
</dbReference>
<organism evidence="13 14">
    <name type="scientific">Corynebacterium marinum DSM 44953</name>
    <dbReference type="NCBI Taxonomy" id="1224162"/>
    <lineage>
        <taxon>Bacteria</taxon>
        <taxon>Bacillati</taxon>
        <taxon>Actinomycetota</taxon>
        <taxon>Actinomycetes</taxon>
        <taxon>Mycobacteriales</taxon>
        <taxon>Corynebacteriaceae</taxon>
        <taxon>Corynebacterium</taxon>
    </lineage>
</organism>
<dbReference type="PROSITE" id="PS51404">
    <property type="entry name" value="DYP_PEROXIDASE"/>
    <property type="match status" value="1"/>
</dbReference>
<dbReference type="InterPro" id="IPR048328">
    <property type="entry name" value="Dyp_perox_C"/>
</dbReference>
<feature type="domain" description="Dyp-type peroxidase C-terminal" evidence="12">
    <location>
        <begin position="220"/>
        <end position="403"/>
    </location>
</feature>
<evidence type="ECO:0000256" key="7">
    <source>
        <dbReference type="ARBA" id="ARBA00023004"/>
    </source>
</evidence>
<dbReference type="GO" id="GO:0005829">
    <property type="term" value="C:cytosol"/>
    <property type="evidence" value="ECO:0007669"/>
    <property type="project" value="TreeGrafter"/>
</dbReference>
<dbReference type="HOGENOM" id="CLU_039488_1_2_11"/>
<evidence type="ECO:0000313" key="13">
    <source>
        <dbReference type="EMBL" id="AJK69011.1"/>
    </source>
</evidence>
<evidence type="ECO:0000256" key="10">
    <source>
        <dbReference type="SAM" id="SignalP"/>
    </source>
</evidence>
<dbReference type="SUPFAM" id="SSF54909">
    <property type="entry name" value="Dimeric alpha+beta barrel"/>
    <property type="match status" value="1"/>
</dbReference>
<evidence type="ECO:0000256" key="6">
    <source>
        <dbReference type="ARBA" id="ARBA00023002"/>
    </source>
</evidence>
<evidence type="ECO:0000259" key="11">
    <source>
        <dbReference type="Pfam" id="PF04261"/>
    </source>
</evidence>
<dbReference type="PROSITE" id="PS51318">
    <property type="entry name" value="TAT"/>
    <property type="match status" value="1"/>
</dbReference>
<evidence type="ECO:0000256" key="9">
    <source>
        <dbReference type="SAM" id="MobiDB-lite"/>
    </source>
</evidence>
<gene>
    <name evidence="13" type="ORF">B840_07030</name>
</gene>
<feature type="compositionally biased region" description="Basic and acidic residues" evidence="9">
    <location>
        <begin position="278"/>
        <end position="289"/>
    </location>
</feature>